<feature type="region of interest" description="Disordered" evidence="5">
    <location>
        <begin position="21"/>
        <end position="41"/>
    </location>
</feature>
<dbReference type="RefSeq" id="WP_249477926.1">
    <property type="nucleotide sequence ID" value="NZ_CP097218.1"/>
</dbReference>
<dbReference type="Pfam" id="PF01497">
    <property type="entry name" value="Peripla_BP_2"/>
    <property type="match status" value="1"/>
</dbReference>
<keyword evidence="4 6" id="KW-0732">Signal</keyword>
<dbReference type="PROSITE" id="PS50983">
    <property type="entry name" value="FE_B12_PBP"/>
    <property type="match status" value="1"/>
</dbReference>
<evidence type="ECO:0000256" key="6">
    <source>
        <dbReference type="SAM" id="SignalP"/>
    </source>
</evidence>
<protein>
    <submittedName>
        <fullName evidence="8">ABC transporter substrate-binding protein</fullName>
    </submittedName>
</protein>
<name>A0ABY4N3T6_9MICO</name>
<comment type="subcellular location">
    <subcellularLocation>
        <location evidence="1">Cell envelope</location>
    </subcellularLocation>
</comment>
<evidence type="ECO:0000259" key="7">
    <source>
        <dbReference type="PROSITE" id="PS50983"/>
    </source>
</evidence>
<evidence type="ECO:0000313" key="9">
    <source>
        <dbReference type="Proteomes" id="UP001055868"/>
    </source>
</evidence>
<feature type="compositionally biased region" description="Low complexity" evidence="5">
    <location>
        <begin position="21"/>
        <end position="32"/>
    </location>
</feature>
<evidence type="ECO:0000256" key="5">
    <source>
        <dbReference type="SAM" id="MobiDB-lite"/>
    </source>
</evidence>
<keyword evidence="3" id="KW-0813">Transport</keyword>
<feature type="chain" id="PRO_5045071103" evidence="6">
    <location>
        <begin position="24"/>
        <end position="326"/>
    </location>
</feature>
<accession>A0ABY4N3T6</accession>
<comment type="similarity">
    <text evidence="2">Belongs to the bacterial solute-binding protein 8 family.</text>
</comment>
<organism evidence="8 9">
    <name type="scientific">Brachybacterium kimchii</name>
    <dbReference type="NCBI Taxonomy" id="2942909"/>
    <lineage>
        <taxon>Bacteria</taxon>
        <taxon>Bacillati</taxon>
        <taxon>Actinomycetota</taxon>
        <taxon>Actinomycetes</taxon>
        <taxon>Micrococcales</taxon>
        <taxon>Dermabacteraceae</taxon>
        <taxon>Brachybacterium</taxon>
    </lineage>
</organism>
<gene>
    <name evidence="8" type="ORF">M4486_14425</name>
</gene>
<evidence type="ECO:0000256" key="3">
    <source>
        <dbReference type="ARBA" id="ARBA00022448"/>
    </source>
</evidence>
<dbReference type="Proteomes" id="UP001055868">
    <property type="component" value="Chromosome"/>
</dbReference>
<dbReference type="InterPro" id="IPR051313">
    <property type="entry name" value="Bact_iron-sidero_bind"/>
</dbReference>
<evidence type="ECO:0000313" key="8">
    <source>
        <dbReference type="EMBL" id="UQN28809.1"/>
    </source>
</evidence>
<dbReference type="SUPFAM" id="SSF53807">
    <property type="entry name" value="Helical backbone' metal receptor"/>
    <property type="match status" value="1"/>
</dbReference>
<evidence type="ECO:0000256" key="4">
    <source>
        <dbReference type="ARBA" id="ARBA00022729"/>
    </source>
</evidence>
<dbReference type="PROSITE" id="PS51257">
    <property type="entry name" value="PROKAR_LIPOPROTEIN"/>
    <property type="match status" value="1"/>
</dbReference>
<evidence type="ECO:0000256" key="1">
    <source>
        <dbReference type="ARBA" id="ARBA00004196"/>
    </source>
</evidence>
<reference evidence="8" key="1">
    <citation type="submission" date="2022-05" db="EMBL/GenBank/DDBJ databases">
        <title>Genomic analysis of Brachybacterium sp. CBA3104.</title>
        <authorList>
            <person name="Roh S.W."/>
            <person name="Kim Y.B."/>
            <person name="Kim Y."/>
        </authorList>
    </citation>
    <scope>NUCLEOTIDE SEQUENCE</scope>
    <source>
        <strain evidence="8">CBA3104</strain>
    </source>
</reference>
<feature type="domain" description="Fe/B12 periplasmic-binding" evidence="7">
    <location>
        <begin position="62"/>
        <end position="326"/>
    </location>
</feature>
<evidence type="ECO:0000256" key="2">
    <source>
        <dbReference type="ARBA" id="ARBA00008814"/>
    </source>
</evidence>
<proteinExistence type="inferred from homology"/>
<dbReference type="EMBL" id="CP097218">
    <property type="protein sequence ID" value="UQN28809.1"/>
    <property type="molecule type" value="Genomic_DNA"/>
</dbReference>
<dbReference type="PANTHER" id="PTHR30532">
    <property type="entry name" value="IRON III DICITRATE-BINDING PERIPLASMIC PROTEIN"/>
    <property type="match status" value="1"/>
</dbReference>
<keyword evidence="9" id="KW-1185">Reference proteome</keyword>
<dbReference type="InterPro" id="IPR002491">
    <property type="entry name" value="ABC_transptr_periplasmic_BD"/>
</dbReference>
<feature type="signal peptide" evidence="6">
    <location>
        <begin position="1"/>
        <end position="23"/>
    </location>
</feature>
<dbReference type="Gene3D" id="3.40.50.1980">
    <property type="entry name" value="Nitrogenase molybdenum iron protein domain"/>
    <property type="match status" value="2"/>
</dbReference>
<dbReference type="PANTHER" id="PTHR30532:SF24">
    <property type="entry name" value="FERRIC ENTEROBACTIN-BINDING PERIPLASMIC PROTEIN FEPB"/>
    <property type="match status" value="1"/>
</dbReference>
<sequence>MRRRGFLALTVPGLLALASCSSAGSDSGTTTSDGGGDAGSGSFSYTPEGYDGLTVELDQKPQKIVADIYSAAALQPFGITFAGVFGFGKGAGGQGDLDLEKENIIGLDAEFSLEKLAAATPDLVIGVGNEKGDGWTWWDEKVTTQVAEVAPYLPVRMSGTPQEMIDRYTGIAKALGADVETAEQKQAKKDFDTAVERVRAVAEEKKDWLTVMALNIAGDEIYTSDTLGVTTMLADLGLNLVGPEAPKDSAWATSSWEKISDYDADVILLAETSSGYEENSLWTSLPAVEADQVGSWDDKRAYSYTVQTTWLNDLAEVLEKAEDVVK</sequence>